<dbReference type="eggNOG" id="COG0457">
    <property type="taxonomic scope" value="Bacteria"/>
</dbReference>
<dbReference type="InterPro" id="IPR019734">
    <property type="entry name" value="TPR_rpt"/>
</dbReference>
<dbReference type="RefSeq" id="WP_002637265.1">
    <property type="nucleotide sequence ID" value="NZ_CP012109.1"/>
</dbReference>
<keyword evidence="3" id="KW-0732">Signal</keyword>
<dbReference type="STRING" id="1297742.A176_005066"/>
<keyword evidence="1" id="KW-0802">TPR repeat</keyword>
<dbReference type="Proteomes" id="UP000009026">
    <property type="component" value="Chromosome"/>
</dbReference>
<feature type="region of interest" description="Disordered" evidence="2">
    <location>
        <begin position="29"/>
        <end position="70"/>
    </location>
</feature>
<dbReference type="SMART" id="SM00028">
    <property type="entry name" value="TPR"/>
    <property type="match status" value="5"/>
</dbReference>
<proteinExistence type="predicted"/>
<dbReference type="Gene3D" id="1.25.40.10">
    <property type="entry name" value="Tetratricopeptide repeat domain"/>
    <property type="match status" value="3"/>
</dbReference>
<dbReference type="SUPFAM" id="SSF48452">
    <property type="entry name" value="TPR-like"/>
    <property type="match status" value="1"/>
</dbReference>
<feature type="repeat" description="TPR" evidence="1">
    <location>
        <begin position="104"/>
        <end position="137"/>
    </location>
</feature>
<dbReference type="InterPro" id="IPR011990">
    <property type="entry name" value="TPR-like_helical_dom_sf"/>
</dbReference>
<feature type="repeat" description="TPR" evidence="1">
    <location>
        <begin position="240"/>
        <end position="273"/>
    </location>
</feature>
<dbReference type="GO" id="GO:0006493">
    <property type="term" value="P:protein O-linked glycosylation"/>
    <property type="evidence" value="ECO:0007669"/>
    <property type="project" value="InterPro"/>
</dbReference>
<dbReference type="PROSITE" id="PS50005">
    <property type="entry name" value="TPR"/>
    <property type="match status" value="4"/>
</dbReference>
<dbReference type="AlphaFoldDB" id="A0A0H4WZD4"/>
<dbReference type="PATRIC" id="fig|1297742.4.peg.5111"/>
<accession>A0A0H4WZD4</accession>
<reference evidence="4 5" key="1">
    <citation type="journal article" date="2016" name="PLoS ONE">
        <title>Complete Genome Sequence and Comparative Genomics of a Novel Myxobacterium Myxococcus hansupus.</title>
        <authorList>
            <person name="Sharma G."/>
            <person name="Narwani T."/>
            <person name="Subramanian S."/>
        </authorList>
    </citation>
    <scope>NUCLEOTIDE SEQUENCE [LARGE SCALE GENOMIC DNA]</scope>
    <source>
        <strain evidence="5">mixupus</strain>
    </source>
</reference>
<name>A0A0H4WZD4_9BACT</name>
<feature type="compositionally biased region" description="Low complexity" evidence="2">
    <location>
        <begin position="446"/>
        <end position="458"/>
    </location>
</feature>
<sequence length="482" mass="51874">MSPRLSCTRALTTAVLTSGLWLSACATTAPRPDAASPAATEPPASAPAAAKPDTAAPEPATAPPVNPRGTEQDFAHAVEIARRGELTAAEAALRTLVELDPKLDYAWTNLGIVQERLGKPAEAERSYRKALEAAPEQQSAWDCLTRLYGRTGRAAKLEAELRERLTSQPDSVTLRTALAITLLQSKDPAAAAAEAKLALKGDERHVRAMQVLAQVYYREGKHELARMVLENARAIDAKDGATHNALGLVYLALDARPQAMEAFKEASLLRPDFAEARNNFGALLNEAQDYAAAVTELEAAVRAAPDFASARLNLGNAYRGTGDFARARAEYEQVLLLRPTAADAYFNLAILYLDVEPPGMETLKRYKTALSHFDNYQARGGRDDRIAQYVKDARKLIDREERRLEREQKDQLRKAAEEQKAAAATPPEGTSPAPEVSKPAPDTRIATPDASPSTTSAPAAPPSDAPDAPVPAGSDRLTTDSQ</sequence>
<dbReference type="PANTHER" id="PTHR44366:SF1">
    <property type="entry name" value="UDP-N-ACETYLGLUCOSAMINE--PEPTIDE N-ACETYLGLUCOSAMINYLTRANSFERASE 110 KDA SUBUNIT"/>
    <property type="match status" value="1"/>
</dbReference>
<feature type="region of interest" description="Disordered" evidence="2">
    <location>
        <begin position="401"/>
        <end position="482"/>
    </location>
</feature>
<evidence type="ECO:0000313" key="5">
    <source>
        <dbReference type="Proteomes" id="UP000009026"/>
    </source>
</evidence>
<feature type="signal peptide" evidence="3">
    <location>
        <begin position="1"/>
        <end position="26"/>
    </location>
</feature>
<dbReference type="Pfam" id="PF13414">
    <property type="entry name" value="TPR_11"/>
    <property type="match status" value="1"/>
</dbReference>
<organism evidence="4 5">
    <name type="scientific">Pseudomyxococcus hansupus</name>
    <dbReference type="NCBI Taxonomy" id="1297742"/>
    <lineage>
        <taxon>Bacteria</taxon>
        <taxon>Pseudomonadati</taxon>
        <taxon>Myxococcota</taxon>
        <taxon>Myxococcia</taxon>
        <taxon>Myxococcales</taxon>
        <taxon>Cystobacterineae</taxon>
        <taxon>Myxococcaceae</taxon>
        <taxon>Pseudomyxococcus</taxon>
    </lineage>
</organism>
<evidence type="ECO:0000256" key="3">
    <source>
        <dbReference type="SAM" id="SignalP"/>
    </source>
</evidence>
<dbReference type="PROSITE" id="PS51257">
    <property type="entry name" value="PROKAR_LIPOPROTEIN"/>
    <property type="match status" value="1"/>
</dbReference>
<keyword evidence="5" id="KW-1185">Reference proteome</keyword>
<dbReference type="OrthoDB" id="5488137at2"/>
<dbReference type="EMBL" id="CP012109">
    <property type="protein sequence ID" value="AKQ68154.1"/>
    <property type="molecule type" value="Genomic_DNA"/>
</dbReference>
<dbReference type="Pfam" id="PF13432">
    <property type="entry name" value="TPR_16"/>
    <property type="match status" value="1"/>
</dbReference>
<feature type="repeat" description="TPR" evidence="1">
    <location>
        <begin position="274"/>
        <end position="307"/>
    </location>
</feature>
<dbReference type="KEGG" id="mym:A176_005066"/>
<feature type="compositionally biased region" description="Low complexity" evidence="2">
    <location>
        <begin position="32"/>
        <end position="59"/>
    </location>
</feature>
<evidence type="ECO:0000256" key="1">
    <source>
        <dbReference type="PROSITE-ProRule" id="PRU00339"/>
    </source>
</evidence>
<protein>
    <submittedName>
        <fullName evidence="4">Adenylate cyclase</fullName>
    </submittedName>
</protein>
<dbReference type="Pfam" id="PF00515">
    <property type="entry name" value="TPR_1"/>
    <property type="match status" value="1"/>
</dbReference>
<dbReference type="PANTHER" id="PTHR44366">
    <property type="entry name" value="UDP-N-ACETYLGLUCOSAMINE--PEPTIDE N-ACETYLGLUCOSAMINYLTRANSFERASE 110 KDA SUBUNIT"/>
    <property type="match status" value="1"/>
</dbReference>
<gene>
    <name evidence="4" type="ORF">A176_005066</name>
</gene>
<dbReference type="InterPro" id="IPR037919">
    <property type="entry name" value="OGT"/>
</dbReference>
<feature type="compositionally biased region" description="Basic and acidic residues" evidence="2">
    <location>
        <begin position="401"/>
        <end position="420"/>
    </location>
</feature>
<feature type="repeat" description="TPR" evidence="1">
    <location>
        <begin position="308"/>
        <end position="341"/>
    </location>
</feature>
<dbReference type="GO" id="GO:0097363">
    <property type="term" value="F:protein O-acetylglucosaminyltransferase activity"/>
    <property type="evidence" value="ECO:0007669"/>
    <property type="project" value="TreeGrafter"/>
</dbReference>
<evidence type="ECO:0000256" key="2">
    <source>
        <dbReference type="SAM" id="MobiDB-lite"/>
    </source>
</evidence>
<feature type="chain" id="PRO_5005213073" evidence="3">
    <location>
        <begin position="27"/>
        <end position="482"/>
    </location>
</feature>
<evidence type="ECO:0000313" key="4">
    <source>
        <dbReference type="EMBL" id="AKQ68154.1"/>
    </source>
</evidence>